<dbReference type="AlphaFoldDB" id="A0ABD3CJK5"/>
<name>A0ABD3CJK5_9LAMI</name>
<organism evidence="3 4">
    <name type="scientific">Castilleja foliolosa</name>
    <dbReference type="NCBI Taxonomy" id="1961234"/>
    <lineage>
        <taxon>Eukaryota</taxon>
        <taxon>Viridiplantae</taxon>
        <taxon>Streptophyta</taxon>
        <taxon>Embryophyta</taxon>
        <taxon>Tracheophyta</taxon>
        <taxon>Spermatophyta</taxon>
        <taxon>Magnoliopsida</taxon>
        <taxon>eudicotyledons</taxon>
        <taxon>Gunneridae</taxon>
        <taxon>Pentapetalae</taxon>
        <taxon>asterids</taxon>
        <taxon>lamiids</taxon>
        <taxon>Lamiales</taxon>
        <taxon>Orobanchaceae</taxon>
        <taxon>Pedicularideae</taxon>
        <taxon>Castillejinae</taxon>
        <taxon>Castilleja</taxon>
    </lineage>
</organism>
<reference evidence="4" key="1">
    <citation type="journal article" date="2024" name="IScience">
        <title>Strigolactones Initiate the Formation of Haustorium-like Structures in Castilleja.</title>
        <authorList>
            <person name="Buerger M."/>
            <person name="Peterson D."/>
            <person name="Chory J."/>
        </authorList>
    </citation>
    <scope>NUCLEOTIDE SEQUENCE [LARGE SCALE GENOMIC DNA]</scope>
</reference>
<feature type="signal peptide" evidence="1">
    <location>
        <begin position="1"/>
        <end position="22"/>
    </location>
</feature>
<dbReference type="Pfam" id="PF25896">
    <property type="entry name" value="HTH_AT3G52170"/>
    <property type="match status" value="1"/>
</dbReference>
<dbReference type="EMBL" id="JAVIJP010000032">
    <property type="protein sequence ID" value="KAL3630103.1"/>
    <property type="molecule type" value="Genomic_DNA"/>
</dbReference>
<evidence type="ECO:0000259" key="2">
    <source>
        <dbReference type="Pfam" id="PF25896"/>
    </source>
</evidence>
<dbReference type="Proteomes" id="UP001632038">
    <property type="component" value="Unassembled WGS sequence"/>
</dbReference>
<accession>A0ABD3CJK5</accession>
<protein>
    <recommendedName>
        <fullName evidence="2">AT3G52170-like helix-turn-helix domain-containing protein</fullName>
    </recommendedName>
</protein>
<evidence type="ECO:0000313" key="3">
    <source>
        <dbReference type="EMBL" id="KAL3630103.1"/>
    </source>
</evidence>
<feature type="domain" description="AT3G52170-like helix-turn-helix" evidence="2">
    <location>
        <begin position="44"/>
        <end position="92"/>
    </location>
</feature>
<proteinExistence type="predicted"/>
<dbReference type="InterPro" id="IPR058942">
    <property type="entry name" value="AT3G52170-like"/>
</dbReference>
<keyword evidence="4" id="KW-1185">Reference proteome</keyword>
<gene>
    <name evidence="3" type="ORF">CASFOL_023087</name>
</gene>
<evidence type="ECO:0000313" key="4">
    <source>
        <dbReference type="Proteomes" id="UP001632038"/>
    </source>
</evidence>
<evidence type="ECO:0000256" key="1">
    <source>
        <dbReference type="SAM" id="SignalP"/>
    </source>
</evidence>
<sequence length="430" mass="48295">MLGKHIILLYHLFMHAIKGSWAGQAFALATSNDSSGRKSRIRRSKEERKTMVESFINKYQHSNNGNFPSLNLTHKEVGGSFYTVREIVREIIQENRVLAPPKDYSDFIEQNPLGSISMEPQVDSSISESVHMETHFLTPDYQVSSEENISVSTEQFDGPYLSKSDNEQIEGVIKVAEKNEAHDFKGESYQALNNYLIINDEKVVNGIEELEENSHFDNRQDNNDSAILTSQEINGQNNEEFEQKHVTKSTEILDEGKYGARDLEVSETVKSRVSSNVVVETFPLRPVPGTIHMEIESGNLRESDETLEAIRNSSGIDDAKGEEKIVDEKAVLNHQGPSLESSKYSSPSKSIVLESRDLLSFGTKDSLITVGTKASGQDNTSLPKENNPTLDRINLETWEGTSNKSNRHESNPLVAFVRAFISSFVKFWTE</sequence>
<feature type="chain" id="PRO_5044742155" description="AT3G52170-like helix-turn-helix domain-containing protein" evidence="1">
    <location>
        <begin position="23"/>
        <end position="430"/>
    </location>
</feature>
<keyword evidence="1" id="KW-0732">Signal</keyword>
<dbReference type="PANTHER" id="PTHR34568">
    <property type="entry name" value="RRM DOMAIN-CONTAINING PROTEIN"/>
    <property type="match status" value="1"/>
</dbReference>
<dbReference type="PANTHER" id="PTHR34568:SF1">
    <property type="entry name" value="DNA BINDING PROTEIN"/>
    <property type="match status" value="1"/>
</dbReference>
<comment type="caution">
    <text evidence="3">The sequence shown here is derived from an EMBL/GenBank/DDBJ whole genome shotgun (WGS) entry which is preliminary data.</text>
</comment>
<dbReference type="InterPro" id="IPR058941">
    <property type="entry name" value="HTH_AT3G52170-like"/>
</dbReference>